<dbReference type="PANTHER" id="PTHR22911:SF137">
    <property type="entry name" value="SOLUTE CARRIER FAMILY 35 MEMBER G2-RELATED"/>
    <property type="match status" value="1"/>
</dbReference>
<feature type="transmembrane region" description="Helical" evidence="1">
    <location>
        <begin position="273"/>
        <end position="290"/>
    </location>
</feature>
<evidence type="ECO:0000313" key="3">
    <source>
        <dbReference type="EMBL" id="HHH14102.1"/>
    </source>
</evidence>
<keyword evidence="1" id="KW-0472">Membrane</keyword>
<dbReference type="Proteomes" id="UP000886106">
    <property type="component" value="Unassembled WGS sequence"/>
</dbReference>
<dbReference type="PANTHER" id="PTHR22911">
    <property type="entry name" value="ACYL-MALONYL CONDENSING ENZYME-RELATED"/>
    <property type="match status" value="1"/>
</dbReference>
<gene>
    <name evidence="3" type="ORF">ENJ78_00140</name>
</gene>
<feature type="domain" description="EamA" evidence="2">
    <location>
        <begin position="162"/>
        <end position="290"/>
    </location>
</feature>
<dbReference type="EMBL" id="DRNS01000011">
    <property type="protein sequence ID" value="HHH14102.1"/>
    <property type="molecule type" value="Genomic_DNA"/>
</dbReference>
<evidence type="ECO:0000259" key="2">
    <source>
        <dbReference type="Pfam" id="PF00892"/>
    </source>
</evidence>
<feature type="transmembrane region" description="Helical" evidence="1">
    <location>
        <begin position="42"/>
        <end position="62"/>
    </location>
</feature>
<organism evidence="3">
    <name type="scientific">candidate division WWE3 bacterium</name>
    <dbReference type="NCBI Taxonomy" id="2053526"/>
    <lineage>
        <taxon>Bacteria</taxon>
        <taxon>Katanobacteria</taxon>
    </lineage>
</organism>
<dbReference type="AlphaFoldDB" id="A0A7V5IZV3"/>
<dbReference type="InterPro" id="IPR037185">
    <property type="entry name" value="EmrE-like"/>
</dbReference>
<feature type="transmembrane region" description="Helical" evidence="1">
    <location>
        <begin position="218"/>
        <end position="239"/>
    </location>
</feature>
<sequence>MGVMISLPIGILFGLGALLAWGVSEFFAALSSRKTGSVKTFFWSQVISLIVYTSSFVFFFFSLPSISFIEWLLLLIMTITVIGGIFNYYEGFSLGKVAVVSPIVNAWPLVTLFFALTVLRQTLTFAQMIAVLLVIFGGLLVSFKLSDLAKLKFKNSARGVRHAIIGSLFFGIAFTLLDPLVTSLGFFIPVFLQKVIQIPLSFGYIKMKGADISFPKEAALPIVLIGILEFSGVVTYNLAISSEYTVLIAPLMSAIPMVTIILARLFFKEALTVNQWVGFVFIISGLALLSL</sequence>
<evidence type="ECO:0000256" key="1">
    <source>
        <dbReference type="SAM" id="Phobius"/>
    </source>
</evidence>
<protein>
    <submittedName>
        <fullName evidence="3">DMT family transporter</fullName>
    </submittedName>
</protein>
<dbReference type="GO" id="GO:0016020">
    <property type="term" value="C:membrane"/>
    <property type="evidence" value="ECO:0007669"/>
    <property type="project" value="InterPro"/>
</dbReference>
<keyword evidence="1" id="KW-1133">Transmembrane helix</keyword>
<accession>A0A7V5IZV3</accession>
<feature type="transmembrane region" description="Helical" evidence="1">
    <location>
        <begin position="68"/>
        <end position="86"/>
    </location>
</feature>
<feature type="transmembrane region" description="Helical" evidence="1">
    <location>
        <begin position="98"/>
        <end position="119"/>
    </location>
</feature>
<feature type="transmembrane region" description="Helical" evidence="1">
    <location>
        <begin position="6"/>
        <end position="30"/>
    </location>
</feature>
<dbReference type="Pfam" id="PF00892">
    <property type="entry name" value="EamA"/>
    <property type="match status" value="2"/>
</dbReference>
<dbReference type="Gene3D" id="1.10.3730.20">
    <property type="match status" value="1"/>
</dbReference>
<keyword evidence="1" id="KW-0812">Transmembrane</keyword>
<feature type="transmembrane region" description="Helical" evidence="1">
    <location>
        <begin position="164"/>
        <end position="192"/>
    </location>
</feature>
<feature type="domain" description="EamA" evidence="2">
    <location>
        <begin position="9"/>
        <end position="142"/>
    </location>
</feature>
<comment type="caution">
    <text evidence="3">The sequence shown here is derived from an EMBL/GenBank/DDBJ whole genome shotgun (WGS) entry which is preliminary data.</text>
</comment>
<name>A0A7V5IZV3_UNCKA</name>
<feature type="transmembrane region" description="Helical" evidence="1">
    <location>
        <begin position="246"/>
        <end position="267"/>
    </location>
</feature>
<feature type="transmembrane region" description="Helical" evidence="1">
    <location>
        <begin position="125"/>
        <end position="143"/>
    </location>
</feature>
<dbReference type="InterPro" id="IPR000620">
    <property type="entry name" value="EamA_dom"/>
</dbReference>
<dbReference type="SUPFAM" id="SSF103481">
    <property type="entry name" value="Multidrug resistance efflux transporter EmrE"/>
    <property type="match status" value="2"/>
</dbReference>
<reference evidence="3" key="1">
    <citation type="journal article" date="2020" name="mSystems">
        <title>Genome- and Community-Level Interaction Insights into Carbon Utilization and Element Cycling Functions of Hydrothermarchaeota in Hydrothermal Sediment.</title>
        <authorList>
            <person name="Zhou Z."/>
            <person name="Liu Y."/>
            <person name="Xu W."/>
            <person name="Pan J."/>
            <person name="Luo Z.H."/>
            <person name="Li M."/>
        </authorList>
    </citation>
    <scope>NUCLEOTIDE SEQUENCE [LARGE SCALE GENOMIC DNA]</scope>
    <source>
        <strain evidence="3">HyVt-517</strain>
    </source>
</reference>
<proteinExistence type="predicted"/>